<evidence type="ECO:0000313" key="1">
    <source>
        <dbReference type="EMBL" id="MBU2713647.1"/>
    </source>
</evidence>
<keyword evidence="2" id="KW-1185">Reference proteome</keyword>
<dbReference type="Pfam" id="PF20311">
    <property type="entry name" value="DUF6607"/>
    <property type="match status" value="1"/>
</dbReference>
<dbReference type="EMBL" id="JAGSOY010000093">
    <property type="protein sequence ID" value="MBU2713647.1"/>
    <property type="molecule type" value="Genomic_DNA"/>
</dbReference>
<reference evidence="1 2" key="1">
    <citation type="submission" date="2021-04" db="EMBL/GenBank/DDBJ databases">
        <authorList>
            <person name="Pira H."/>
            <person name="Risdian C."/>
            <person name="Wink J."/>
        </authorList>
    </citation>
    <scope>NUCLEOTIDE SEQUENCE [LARGE SCALE GENOMIC DNA]</scope>
    <source>
        <strain evidence="1 2">WH53</strain>
    </source>
</reference>
<comment type="caution">
    <text evidence="1">The sequence shown here is derived from an EMBL/GenBank/DDBJ whole genome shotgun (WGS) entry which is preliminary data.</text>
</comment>
<gene>
    <name evidence="1" type="ORF">KCG35_21540</name>
</gene>
<name>A0ABS5ZHV0_9GAMM</name>
<protein>
    <submittedName>
        <fullName evidence="1">Uncharacterized protein</fullName>
    </submittedName>
</protein>
<dbReference type="Proteomes" id="UP000690515">
    <property type="component" value="Unassembled WGS sequence"/>
</dbReference>
<dbReference type="InterPro" id="IPR046715">
    <property type="entry name" value="DUF6607"/>
</dbReference>
<proteinExistence type="predicted"/>
<organism evidence="1 2">
    <name type="scientific">Zooshikella harenae</name>
    <dbReference type="NCBI Taxonomy" id="2827238"/>
    <lineage>
        <taxon>Bacteria</taxon>
        <taxon>Pseudomonadati</taxon>
        <taxon>Pseudomonadota</taxon>
        <taxon>Gammaproteobacteria</taxon>
        <taxon>Oceanospirillales</taxon>
        <taxon>Zooshikellaceae</taxon>
        <taxon>Zooshikella</taxon>
    </lineage>
</organism>
<sequence length="133" mass="16030">MDYIYAETEVIDPNYTHDSRVYDANRFIVKELIKIVDESNSHVRRQHFMQADSHAGSTTFMIRHHGEIWHKNPSYRYKYLGRFDENDRCSIETIDNSKPIWVKEILSLDEGPRYQCLSQWKENQTLFFMVTYE</sequence>
<evidence type="ECO:0000313" key="2">
    <source>
        <dbReference type="Proteomes" id="UP000690515"/>
    </source>
</evidence>
<accession>A0ABS5ZHV0</accession>